<dbReference type="InterPro" id="IPR004269">
    <property type="entry name" value="Folate_rcpt"/>
</dbReference>
<accession>A0ABM1KH55</accession>
<evidence type="ECO:0000259" key="5">
    <source>
        <dbReference type="Pfam" id="PF03024"/>
    </source>
</evidence>
<dbReference type="Pfam" id="PF03024">
    <property type="entry name" value="Folate_rec"/>
    <property type="match status" value="1"/>
</dbReference>
<evidence type="ECO:0000256" key="3">
    <source>
        <dbReference type="ARBA" id="ARBA00023157"/>
    </source>
</evidence>
<feature type="chain" id="PRO_5046884632" evidence="4">
    <location>
        <begin position="22"/>
        <end position="245"/>
    </location>
</feature>
<keyword evidence="2 4" id="KW-0732">Signal</keyword>
<evidence type="ECO:0000313" key="6">
    <source>
        <dbReference type="Proteomes" id="UP000694871"/>
    </source>
</evidence>
<protein>
    <submittedName>
        <fullName evidence="7">Folate receptor alpha-like</fullName>
    </submittedName>
</protein>
<gene>
    <name evidence="7" type="primary">LOC107115797</name>
</gene>
<dbReference type="PANTHER" id="PTHR10517:SF14">
    <property type="entry name" value="FOLATE RECEPTOR 1-RELATED"/>
    <property type="match status" value="1"/>
</dbReference>
<sequence length="245" mass="27983">MAPRWLWLNVLGALAVAGVRESLLNVCMNAKHQKDKPGPEDALHSQCSPWKNNSCCSVNTSHAAHEEQSYLYNFSWSHCGNMSGKCKKHFIQDTCLYECSPNLGPWINVVDVSWRKERILNVPLCKEDCDQWWEDCKADMTCKENWHKGWNWTTGTNRCPLGSMCEPWPLVFPEPKDLCEKIWSNSYQYTPFQRGSGRCIQMWFDPKEGNPNAEVAKYYSRAGRGGAARLPLALLLPALLVLRTV</sequence>
<dbReference type="PANTHER" id="PTHR10517">
    <property type="entry name" value="FOLATE RECEPTOR"/>
    <property type="match status" value="1"/>
</dbReference>
<proteinExistence type="inferred from homology"/>
<evidence type="ECO:0000256" key="1">
    <source>
        <dbReference type="ARBA" id="ARBA00007932"/>
    </source>
</evidence>
<dbReference type="Proteomes" id="UP000694871">
    <property type="component" value="Unplaced"/>
</dbReference>
<keyword evidence="6" id="KW-1185">Reference proteome</keyword>
<evidence type="ECO:0000256" key="2">
    <source>
        <dbReference type="ARBA" id="ARBA00022729"/>
    </source>
</evidence>
<comment type="similarity">
    <text evidence="1">Belongs to the folate receptor family.</text>
</comment>
<organism evidence="6 7">
    <name type="scientific">Gekko japonicus</name>
    <name type="common">Schlegel's Japanese gecko</name>
    <dbReference type="NCBI Taxonomy" id="146911"/>
    <lineage>
        <taxon>Eukaryota</taxon>
        <taxon>Metazoa</taxon>
        <taxon>Chordata</taxon>
        <taxon>Craniata</taxon>
        <taxon>Vertebrata</taxon>
        <taxon>Euteleostomi</taxon>
        <taxon>Lepidosauria</taxon>
        <taxon>Squamata</taxon>
        <taxon>Bifurcata</taxon>
        <taxon>Gekkota</taxon>
        <taxon>Gekkonidae</taxon>
        <taxon>Gekkoninae</taxon>
        <taxon>Gekko</taxon>
    </lineage>
</organism>
<name>A0ABM1KH55_GEKJA</name>
<feature type="domain" description="Folate receptor-like" evidence="5">
    <location>
        <begin position="26"/>
        <end position="201"/>
    </location>
</feature>
<dbReference type="RefSeq" id="XP_015273042.1">
    <property type="nucleotide sequence ID" value="XM_015417556.1"/>
</dbReference>
<dbReference type="InterPro" id="IPR018143">
    <property type="entry name" value="Folate_rcpt-like"/>
</dbReference>
<evidence type="ECO:0000313" key="7">
    <source>
        <dbReference type="RefSeq" id="XP_015273042.1"/>
    </source>
</evidence>
<feature type="signal peptide" evidence="4">
    <location>
        <begin position="1"/>
        <end position="21"/>
    </location>
</feature>
<reference evidence="7" key="1">
    <citation type="submission" date="2025-08" db="UniProtKB">
        <authorList>
            <consortium name="RefSeq"/>
        </authorList>
    </citation>
    <scope>IDENTIFICATION</scope>
</reference>
<dbReference type="GeneID" id="107115797"/>
<keyword evidence="3" id="KW-1015">Disulfide bond</keyword>
<evidence type="ECO:0000256" key="4">
    <source>
        <dbReference type="SAM" id="SignalP"/>
    </source>
</evidence>